<dbReference type="EMBL" id="ML977320">
    <property type="protein sequence ID" value="KAF2116633.1"/>
    <property type="molecule type" value="Genomic_DNA"/>
</dbReference>
<gene>
    <name evidence="2" type="ORF">BDV96DRAFT_491151</name>
</gene>
<evidence type="ECO:0000256" key="1">
    <source>
        <dbReference type="SAM" id="SignalP"/>
    </source>
</evidence>
<feature type="signal peptide" evidence="1">
    <location>
        <begin position="1"/>
        <end position="22"/>
    </location>
</feature>
<name>A0A6A5ZCI5_9PLEO</name>
<dbReference type="AlphaFoldDB" id="A0A6A5ZCI5"/>
<evidence type="ECO:0000313" key="2">
    <source>
        <dbReference type="EMBL" id="KAF2116633.1"/>
    </source>
</evidence>
<evidence type="ECO:0000313" key="3">
    <source>
        <dbReference type="Proteomes" id="UP000799770"/>
    </source>
</evidence>
<dbReference type="OrthoDB" id="5226619at2759"/>
<protein>
    <recommendedName>
        <fullName evidence="4">Cell death in tomato 1</fullName>
    </recommendedName>
</protein>
<keyword evidence="3" id="KW-1185">Reference proteome</keyword>
<accession>A0A6A5ZCI5</accession>
<keyword evidence="1" id="KW-0732">Signal</keyword>
<sequence length="185" mass="19700">MLTKTAIFSVLAAASIASGAPAKRQDTLQPWQVTSFGVHTPSGRPGSYPWSTITANITDPNALTLGTTPEGDAVTVPAGNTAVNCVAKWFSTSATDLHNHLWPCDPTEDGYWYFEVLEGDSWDVQFTRVADVLYQGSDYKKTYTATGTFRVGDNLSGTCGGSGVCNWGLKSESIPVLVTPTEVTA</sequence>
<evidence type="ECO:0008006" key="4">
    <source>
        <dbReference type="Google" id="ProtNLM"/>
    </source>
</evidence>
<reference evidence="2" key="1">
    <citation type="journal article" date="2020" name="Stud. Mycol.">
        <title>101 Dothideomycetes genomes: a test case for predicting lifestyles and emergence of pathogens.</title>
        <authorList>
            <person name="Haridas S."/>
            <person name="Albert R."/>
            <person name="Binder M."/>
            <person name="Bloem J."/>
            <person name="Labutti K."/>
            <person name="Salamov A."/>
            <person name="Andreopoulos B."/>
            <person name="Baker S."/>
            <person name="Barry K."/>
            <person name="Bills G."/>
            <person name="Bluhm B."/>
            <person name="Cannon C."/>
            <person name="Castanera R."/>
            <person name="Culley D."/>
            <person name="Daum C."/>
            <person name="Ezra D."/>
            <person name="Gonzalez J."/>
            <person name="Henrissat B."/>
            <person name="Kuo A."/>
            <person name="Liang C."/>
            <person name="Lipzen A."/>
            <person name="Lutzoni F."/>
            <person name="Magnuson J."/>
            <person name="Mondo S."/>
            <person name="Nolan M."/>
            <person name="Ohm R."/>
            <person name="Pangilinan J."/>
            <person name="Park H.-J."/>
            <person name="Ramirez L."/>
            <person name="Alfaro M."/>
            <person name="Sun H."/>
            <person name="Tritt A."/>
            <person name="Yoshinaga Y."/>
            <person name="Zwiers L.-H."/>
            <person name="Turgeon B."/>
            <person name="Goodwin S."/>
            <person name="Spatafora J."/>
            <person name="Crous P."/>
            <person name="Grigoriev I."/>
        </authorList>
    </citation>
    <scope>NUCLEOTIDE SEQUENCE</scope>
    <source>
        <strain evidence="2">CBS 627.86</strain>
    </source>
</reference>
<dbReference type="Proteomes" id="UP000799770">
    <property type="component" value="Unassembled WGS sequence"/>
</dbReference>
<feature type="chain" id="PRO_5025511152" description="Cell death in tomato 1" evidence="1">
    <location>
        <begin position="23"/>
        <end position="185"/>
    </location>
</feature>
<proteinExistence type="predicted"/>
<organism evidence="2 3">
    <name type="scientific">Lophiotrema nucula</name>
    <dbReference type="NCBI Taxonomy" id="690887"/>
    <lineage>
        <taxon>Eukaryota</taxon>
        <taxon>Fungi</taxon>
        <taxon>Dikarya</taxon>
        <taxon>Ascomycota</taxon>
        <taxon>Pezizomycotina</taxon>
        <taxon>Dothideomycetes</taxon>
        <taxon>Pleosporomycetidae</taxon>
        <taxon>Pleosporales</taxon>
        <taxon>Lophiotremataceae</taxon>
        <taxon>Lophiotrema</taxon>
    </lineage>
</organism>